<evidence type="ECO:0000313" key="2">
    <source>
        <dbReference type="EMBL" id="PIO25496.1"/>
    </source>
</evidence>
<gene>
    <name evidence="2" type="ORF">AB205_0069820</name>
</gene>
<feature type="signal peptide" evidence="1">
    <location>
        <begin position="1"/>
        <end position="19"/>
    </location>
</feature>
<accession>A0A2G9RC82</accession>
<keyword evidence="3" id="KW-1185">Reference proteome</keyword>
<evidence type="ECO:0000313" key="3">
    <source>
        <dbReference type="Proteomes" id="UP000228934"/>
    </source>
</evidence>
<feature type="chain" id="PRO_5013748769" evidence="1">
    <location>
        <begin position="20"/>
        <end position="98"/>
    </location>
</feature>
<dbReference type="EMBL" id="KV943884">
    <property type="protein sequence ID" value="PIO25496.1"/>
    <property type="molecule type" value="Genomic_DNA"/>
</dbReference>
<reference evidence="3" key="1">
    <citation type="journal article" date="2017" name="Nat. Commun.">
        <title>The North American bullfrog draft genome provides insight into hormonal regulation of long noncoding RNA.</title>
        <authorList>
            <person name="Hammond S.A."/>
            <person name="Warren R.L."/>
            <person name="Vandervalk B.P."/>
            <person name="Kucuk E."/>
            <person name="Khan H."/>
            <person name="Gibb E.A."/>
            <person name="Pandoh P."/>
            <person name="Kirk H."/>
            <person name="Zhao Y."/>
            <person name="Jones M."/>
            <person name="Mungall A.J."/>
            <person name="Coope R."/>
            <person name="Pleasance S."/>
            <person name="Moore R.A."/>
            <person name="Holt R.A."/>
            <person name="Round J.M."/>
            <person name="Ohora S."/>
            <person name="Walle B.V."/>
            <person name="Veldhoen N."/>
            <person name="Helbing C.C."/>
            <person name="Birol I."/>
        </authorList>
    </citation>
    <scope>NUCLEOTIDE SEQUENCE [LARGE SCALE GENOMIC DNA]</scope>
</reference>
<proteinExistence type="predicted"/>
<organism evidence="2 3">
    <name type="scientific">Aquarana catesbeiana</name>
    <name type="common">American bullfrog</name>
    <name type="synonym">Rana catesbeiana</name>
    <dbReference type="NCBI Taxonomy" id="8400"/>
    <lineage>
        <taxon>Eukaryota</taxon>
        <taxon>Metazoa</taxon>
        <taxon>Chordata</taxon>
        <taxon>Craniata</taxon>
        <taxon>Vertebrata</taxon>
        <taxon>Euteleostomi</taxon>
        <taxon>Amphibia</taxon>
        <taxon>Batrachia</taxon>
        <taxon>Anura</taxon>
        <taxon>Neobatrachia</taxon>
        <taxon>Ranoidea</taxon>
        <taxon>Ranidae</taxon>
        <taxon>Aquarana</taxon>
    </lineage>
</organism>
<dbReference type="AlphaFoldDB" id="A0A2G9RC82"/>
<name>A0A2G9RC82_AQUCT</name>
<protein>
    <submittedName>
        <fullName evidence="2">Uncharacterized protein</fullName>
    </submittedName>
</protein>
<dbReference type="Proteomes" id="UP000228934">
    <property type="component" value="Unassembled WGS sequence"/>
</dbReference>
<keyword evidence="1" id="KW-0732">Signal</keyword>
<evidence type="ECO:0000256" key="1">
    <source>
        <dbReference type="SAM" id="SignalP"/>
    </source>
</evidence>
<dbReference type="OrthoDB" id="3200163at2759"/>
<sequence length="98" mass="11197">MFSFFTVNIFCLIISRLDPSALRIVFMNFPTMAAHRSGSYDTLNINLNQNETLKIKIAGRVGYSAERTYLGVDLLKRKDYALCKVQLFPSLVNEQKLC</sequence>